<dbReference type="Proteomes" id="UP000503129">
    <property type="component" value="Chromosome"/>
</dbReference>
<dbReference type="SUPFAM" id="SSF63848">
    <property type="entry name" value="Cell-division inhibitor MinC, C-terminal domain"/>
    <property type="match status" value="1"/>
</dbReference>
<dbReference type="AlphaFoldDB" id="A0A856MPD1"/>
<accession>A0A856MPD1</accession>
<evidence type="ECO:0000256" key="4">
    <source>
        <dbReference type="ARBA" id="ARBA00046874"/>
    </source>
</evidence>
<keyword evidence="2 5" id="KW-0717">Septation</keyword>
<dbReference type="GO" id="GO:0000917">
    <property type="term" value="P:division septum assembly"/>
    <property type="evidence" value="ECO:0007669"/>
    <property type="project" value="UniProtKB-KW"/>
</dbReference>
<name>A0A856MPD1_9CYAN</name>
<feature type="compositionally biased region" description="Polar residues" evidence="6">
    <location>
        <begin position="123"/>
        <end position="142"/>
    </location>
</feature>
<feature type="compositionally biased region" description="Polar residues" evidence="6">
    <location>
        <begin position="156"/>
        <end position="169"/>
    </location>
</feature>
<comment type="function">
    <text evidence="5">Cell division inhibitor that blocks the formation of polar Z ring septums. Rapidly oscillates between the poles of the cell to destabilize FtsZ filaments that have formed before they mature into polar Z rings. Prevents FtsZ polymerization.</text>
</comment>
<evidence type="ECO:0000256" key="1">
    <source>
        <dbReference type="ARBA" id="ARBA00022618"/>
    </source>
</evidence>
<evidence type="ECO:0000256" key="2">
    <source>
        <dbReference type="ARBA" id="ARBA00023210"/>
    </source>
</evidence>
<feature type="compositionally biased region" description="Polar residues" evidence="6">
    <location>
        <begin position="11"/>
        <end position="22"/>
    </location>
</feature>
<feature type="region of interest" description="Disordered" evidence="6">
    <location>
        <begin position="123"/>
        <end position="169"/>
    </location>
</feature>
<evidence type="ECO:0000256" key="5">
    <source>
        <dbReference type="HAMAP-Rule" id="MF_00267"/>
    </source>
</evidence>
<dbReference type="Gene3D" id="2.160.20.70">
    <property type="match status" value="1"/>
</dbReference>
<evidence type="ECO:0000256" key="6">
    <source>
        <dbReference type="SAM" id="MobiDB-lite"/>
    </source>
</evidence>
<dbReference type="InterPro" id="IPR013033">
    <property type="entry name" value="MinC"/>
</dbReference>
<dbReference type="PANTHER" id="PTHR34108">
    <property type="entry name" value="SEPTUM SITE-DETERMINING PROTEIN MINC"/>
    <property type="match status" value="1"/>
</dbReference>
<keyword evidence="9" id="KW-1185">Reference proteome</keyword>
<feature type="region of interest" description="Disordered" evidence="6">
    <location>
        <begin position="1"/>
        <end position="29"/>
    </location>
</feature>
<evidence type="ECO:0000256" key="3">
    <source>
        <dbReference type="ARBA" id="ARBA00023306"/>
    </source>
</evidence>
<dbReference type="Pfam" id="PF03775">
    <property type="entry name" value="MinC_C"/>
    <property type="match status" value="1"/>
</dbReference>
<evidence type="ECO:0000313" key="9">
    <source>
        <dbReference type="Proteomes" id="UP000503129"/>
    </source>
</evidence>
<reference evidence="8 9" key="1">
    <citation type="submission" date="2018-06" db="EMBL/GenBank/DDBJ databases">
        <title>Comparative genomics of Brasilonema spp. strains.</title>
        <authorList>
            <person name="Alvarenga D.O."/>
            <person name="Fiore M.F."/>
            <person name="Varani A.M."/>
        </authorList>
    </citation>
    <scope>NUCLEOTIDE SEQUENCE [LARGE SCALE GENOMIC DNA]</scope>
    <source>
        <strain evidence="8 9">CENA114</strain>
    </source>
</reference>
<sequence length="443" mass="48977">MDDRSIPYSGNRYTTSDSTIPEQKSKKSFGEVEEISALSDLKSISQPEENPVLPEAEVNSVLLYLKSHIPDYNVQSNSNHSNVESNSFELNIEQTNSSDSNVESNSFELNIEQTNFSDSNVEANSLEPNIEPTNSSDSNVKANSLVPDSEPHPISDTESNPSDSNVESNSVVPDVEFNPANINVELSEEFPSKTATVNPNIQVQIKSQEGKLLLILPTESQLPASEYSWTEIWQQMKLRLLAGERSFSPNTAVNLIAQDRLLDNRQLQELAESLNQFHIQLKSVSTSRRQTAIAAVTMGYSVEQLQRQTTLGSELKSETPPFAEPLYLDKTVRSGEEIRHQGHVILLGDLNPGGIVVANGDILVWGRLRGIAHAGALGNRDCLIMSLQMEPTQLRIADAVARAPEKSPLQFYPEVAYITSQGIRIARVSDFSKILLSRMIKDT</sequence>
<gene>
    <name evidence="5" type="primary">minC</name>
    <name evidence="8" type="ORF">DP114_27550</name>
</gene>
<dbReference type="InterPro" id="IPR016098">
    <property type="entry name" value="CAP/MinC_C"/>
</dbReference>
<protein>
    <recommendedName>
        <fullName evidence="5">Probable septum site-determining protein MinC</fullName>
    </recommendedName>
</protein>
<dbReference type="GO" id="GO:1901891">
    <property type="term" value="P:regulation of cell septum assembly"/>
    <property type="evidence" value="ECO:0007669"/>
    <property type="project" value="InterPro"/>
</dbReference>
<dbReference type="EMBL" id="CP030118">
    <property type="protein sequence ID" value="QDL11147.1"/>
    <property type="molecule type" value="Genomic_DNA"/>
</dbReference>
<evidence type="ECO:0000259" key="7">
    <source>
        <dbReference type="Pfam" id="PF03775"/>
    </source>
</evidence>
<dbReference type="HAMAP" id="MF_00267">
    <property type="entry name" value="MinC"/>
    <property type="match status" value="1"/>
</dbReference>
<dbReference type="InterPro" id="IPR036145">
    <property type="entry name" value="MinC_C_sf"/>
</dbReference>
<evidence type="ECO:0000313" key="8">
    <source>
        <dbReference type="EMBL" id="QDL11147.1"/>
    </source>
</evidence>
<keyword evidence="1 5" id="KW-0132">Cell division</keyword>
<proteinExistence type="inferred from homology"/>
<keyword evidence="3 5" id="KW-0131">Cell cycle</keyword>
<comment type="subunit">
    <text evidence="4 5">Interacts with MinD and FtsZ.</text>
</comment>
<organism evidence="8 9">
    <name type="scientific">Brasilonema sennae CENA114</name>
    <dbReference type="NCBI Taxonomy" id="415709"/>
    <lineage>
        <taxon>Bacteria</taxon>
        <taxon>Bacillati</taxon>
        <taxon>Cyanobacteriota</taxon>
        <taxon>Cyanophyceae</taxon>
        <taxon>Nostocales</taxon>
        <taxon>Scytonemataceae</taxon>
        <taxon>Brasilonema</taxon>
        <taxon>Bromeliae group (in: Brasilonema)</taxon>
    </lineage>
</organism>
<dbReference type="NCBIfam" id="NF001778">
    <property type="entry name" value="PRK00513.2-4"/>
    <property type="match status" value="1"/>
</dbReference>
<comment type="similarity">
    <text evidence="5">Belongs to the MinC family.</text>
</comment>
<feature type="domain" description="Septum formation inhibitor MinC C-terminal" evidence="7">
    <location>
        <begin position="328"/>
        <end position="424"/>
    </location>
</feature>
<dbReference type="RefSeq" id="WP_171977615.1">
    <property type="nucleotide sequence ID" value="NZ_CAWOXK010000001.1"/>
</dbReference>
<dbReference type="KEGG" id="bsen:DP114_27550"/>
<dbReference type="InterPro" id="IPR005526">
    <property type="entry name" value="Septum_form_inhib_MinC_C"/>
</dbReference>
<dbReference type="PANTHER" id="PTHR34108:SF1">
    <property type="entry name" value="SEPTUM SITE-DETERMINING PROTEIN MINC"/>
    <property type="match status" value="1"/>
</dbReference>
<dbReference type="GO" id="GO:0000902">
    <property type="term" value="P:cell morphogenesis"/>
    <property type="evidence" value="ECO:0007669"/>
    <property type="project" value="InterPro"/>
</dbReference>